<dbReference type="Pfam" id="PF00593">
    <property type="entry name" value="TonB_dep_Rec_b-barrel"/>
    <property type="match status" value="1"/>
</dbReference>
<dbReference type="InterPro" id="IPR039426">
    <property type="entry name" value="TonB-dep_rcpt-like"/>
</dbReference>
<keyword evidence="5 9" id="KW-0798">TonB box</keyword>
<dbReference type="PROSITE" id="PS52016">
    <property type="entry name" value="TONB_DEPENDENT_REC_3"/>
    <property type="match status" value="1"/>
</dbReference>
<comment type="caution">
    <text evidence="14">The sequence shown here is derived from an EMBL/GenBank/DDBJ whole genome shotgun (WGS) entry which is preliminary data.</text>
</comment>
<dbReference type="InterPro" id="IPR012910">
    <property type="entry name" value="Plug_dom"/>
</dbReference>
<keyword evidence="4 8" id="KW-0812">Transmembrane</keyword>
<evidence type="ECO:0000256" key="3">
    <source>
        <dbReference type="ARBA" id="ARBA00022452"/>
    </source>
</evidence>
<dbReference type="InterPro" id="IPR000531">
    <property type="entry name" value="Beta-barrel_TonB"/>
</dbReference>
<keyword evidence="14" id="KW-0675">Receptor</keyword>
<name>A0ABQ3LHP3_9SPHN</name>
<dbReference type="PANTHER" id="PTHR47234:SF2">
    <property type="entry name" value="TONB-DEPENDENT RECEPTOR"/>
    <property type="match status" value="1"/>
</dbReference>
<evidence type="ECO:0000256" key="8">
    <source>
        <dbReference type="PROSITE-ProRule" id="PRU01360"/>
    </source>
</evidence>
<evidence type="ECO:0000256" key="5">
    <source>
        <dbReference type="ARBA" id="ARBA00023077"/>
    </source>
</evidence>
<accession>A0ABQ3LHP3</accession>
<feature type="domain" description="TonB-dependent receptor-like beta-barrel" evidence="12">
    <location>
        <begin position="417"/>
        <end position="948"/>
    </location>
</feature>
<dbReference type="PANTHER" id="PTHR47234">
    <property type="match status" value="1"/>
</dbReference>
<evidence type="ECO:0000259" key="13">
    <source>
        <dbReference type="Pfam" id="PF07715"/>
    </source>
</evidence>
<evidence type="ECO:0000259" key="12">
    <source>
        <dbReference type="Pfam" id="PF00593"/>
    </source>
</evidence>
<reference evidence="15" key="1">
    <citation type="journal article" date="2019" name="Int. J. Syst. Evol. Microbiol.">
        <title>The Global Catalogue of Microorganisms (GCM) 10K type strain sequencing project: providing services to taxonomists for standard genome sequencing and annotation.</title>
        <authorList>
            <consortium name="The Broad Institute Genomics Platform"/>
            <consortium name="The Broad Institute Genome Sequencing Center for Infectious Disease"/>
            <person name="Wu L."/>
            <person name="Ma J."/>
        </authorList>
    </citation>
    <scope>NUCLEOTIDE SEQUENCE [LARGE SCALE GENOMIC DNA]</scope>
    <source>
        <strain evidence="15">CGMCC 1.8957</strain>
    </source>
</reference>
<evidence type="ECO:0000256" key="11">
    <source>
        <dbReference type="SAM" id="SignalP"/>
    </source>
</evidence>
<evidence type="ECO:0000313" key="15">
    <source>
        <dbReference type="Proteomes" id="UP000652430"/>
    </source>
</evidence>
<dbReference type="SUPFAM" id="SSF56935">
    <property type="entry name" value="Porins"/>
    <property type="match status" value="1"/>
</dbReference>
<dbReference type="Pfam" id="PF07715">
    <property type="entry name" value="Plug"/>
    <property type="match status" value="1"/>
</dbReference>
<keyword evidence="6 8" id="KW-0472">Membrane</keyword>
<evidence type="ECO:0000256" key="4">
    <source>
        <dbReference type="ARBA" id="ARBA00022692"/>
    </source>
</evidence>
<dbReference type="EMBL" id="BNAQ01000002">
    <property type="protein sequence ID" value="GHH16409.1"/>
    <property type="molecule type" value="Genomic_DNA"/>
</dbReference>
<keyword evidence="15" id="KW-1185">Reference proteome</keyword>
<keyword evidence="11" id="KW-0732">Signal</keyword>
<evidence type="ECO:0000256" key="2">
    <source>
        <dbReference type="ARBA" id="ARBA00022448"/>
    </source>
</evidence>
<protein>
    <submittedName>
        <fullName evidence="14">TonB-dependent receptor</fullName>
    </submittedName>
</protein>
<feature type="chain" id="PRO_5045631132" evidence="11">
    <location>
        <begin position="34"/>
        <end position="987"/>
    </location>
</feature>
<sequence>MTQTPFDFSKPRLLAGAATCAVLFALSTAPAVAQTAPATPADAATPGAAAVQTQSAPADAQANADAGQDIVVTGTIFRRTNTETPSPVSVITAANIAARGLNTTADVIQSISAGNGGSVPQGFGNAFASGAQGVSLRGLSTNSTLVLFDGLRPAYYPLADDGQRSFVDLNTIPGAIVDRIETLRDGASSTYGADAVGGVVNVILKKEIRGVSGNVEGGISERGDAGQQRARLTAGYGSLADQGFNVYVSAEYQHQNALFANQREFPYNTKNLSWIQTGGGFTGANGNTNFFAPNTASSSSTTAAVVRPATYTAGNIFSGVPIVGGRYQVLQQGGCAGAAQPNIAHSNVNGQYCEQDLVNQYSQILPDQTRFGGTAHLTANIGANAQAYLTGTFYQSIIFQNRTPSSLRSNNPAYTFGLVLPSQLANGTLNPQNPYAATGQGALIFYRFGDIASTLKNTSQTYRIAGGIDGKFGADAGWGYTLHGTYMRTNLTQDRTGNINLAGLTTAINTGAYNFVNPAANTDAVRSLIAPNQQSKAHSETAEIQGILTHSFFDLPGGPLNVGVGGEFRYENIFDPTPNPGSQFLDINAFSAIGHRYVTSGFFEVNAPVLKQLEVNVSGRYDHYSTGFGRFSPKIGAKFTPIPQVAIRGTYSKGFRAPSIPETSGNVIGFVNYTPPKATQDAHGGNSYVGTYSLGLNSVGNPNLKPETSTSFTGGAVFQPVRWLSLTVDYYNIHKKDLIFNPADSTYANSYLAGGAQPAGITITPNPVDPAFPGLRPTPAFVNAAYINGQSLQTSGIDAQISASVPLGHGIKLTSALEGTLVLEYKVNTGVNGVYDYLGTLGPYNTTSASGTPRWRANWQNTLEAGAYSLTATTYFTSGYKGYAADYNGVGNCGANDTPASTYLYNGDVSRTAGGALQCTVKHFLSVDLNGSVKVNDKFTFYMIVQNLFDAHAPFDPNTYGGNNYNPAWAASGIIGRSFKAGANFTF</sequence>
<feature type="signal peptide" evidence="11">
    <location>
        <begin position="1"/>
        <end position="33"/>
    </location>
</feature>
<keyword evidence="7 8" id="KW-0998">Cell outer membrane</keyword>
<evidence type="ECO:0000256" key="10">
    <source>
        <dbReference type="SAM" id="MobiDB-lite"/>
    </source>
</evidence>
<dbReference type="RefSeq" id="WP_189676138.1">
    <property type="nucleotide sequence ID" value="NZ_BNAQ01000002.1"/>
</dbReference>
<evidence type="ECO:0000256" key="1">
    <source>
        <dbReference type="ARBA" id="ARBA00004571"/>
    </source>
</evidence>
<evidence type="ECO:0000256" key="7">
    <source>
        <dbReference type="ARBA" id="ARBA00023237"/>
    </source>
</evidence>
<feature type="region of interest" description="Disordered" evidence="10">
    <location>
        <begin position="39"/>
        <end position="64"/>
    </location>
</feature>
<keyword evidence="3 8" id="KW-1134">Transmembrane beta strand</keyword>
<comment type="similarity">
    <text evidence="8 9">Belongs to the TonB-dependent receptor family.</text>
</comment>
<dbReference type="InterPro" id="IPR037066">
    <property type="entry name" value="Plug_dom_sf"/>
</dbReference>
<organism evidence="14 15">
    <name type="scientific">Sphingomonas glacialis</name>
    <dbReference type="NCBI Taxonomy" id="658225"/>
    <lineage>
        <taxon>Bacteria</taxon>
        <taxon>Pseudomonadati</taxon>
        <taxon>Pseudomonadota</taxon>
        <taxon>Alphaproteobacteria</taxon>
        <taxon>Sphingomonadales</taxon>
        <taxon>Sphingomonadaceae</taxon>
        <taxon>Sphingomonas</taxon>
    </lineage>
</organism>
<evidence type="ECO:0000313" key="14">
    <source>
        <dbReference type="EMBL" id="GHH16409.1"/>
    </source>
</evidence>
<evidence type="ECO:0000256" key="9">
    <source>
        <dbReference type="RuleBase" id="RU003357"/>
    </source>
</evidence>
<gene>
    <name evidence="14" type="primary">btuB</name>
    <name evidence="14" type="ORF">GCM10008023_20400</name>
</gene>
<dbReference type="Gene3D" id="2.40.170.20">
    <property type="entry name" value="TonB-dependent receptor, beta-barrel domain"/>
    <property type="match status" value="1"/>
</dbReference>
<feature type="domain" description="TonB-dependent receptor plug" evidence="13">
    <location>
        <begin position="82"/>
        <end position="199"/>
    </location>
</feature>
<dbReference type="Gene3D" id="2.170.130.10">
    <property type="entry name" value="TonB-dependent receptor, plug domain"/>
    <property type="match status" value="1"/>
</dbReference>
<comment type="subcellular location">
    <subcellularLocation>
        <location evidence="1 8">Cell outer membrane</location>
        <topology evidence="1 8">Multi-pass membrane protein</topology>
    </subcellularLocation>
</comment>
<dbReference type="InterPro" id="IPR036942">
    <property type="entry name" value="Beta-barrel_TonB_sf"/>
</dbReference>
<keyword evidence="2 8" id="KW-0813">Transport</keyword>
<proteinExistence type="inferred from homology"/>
<evidence type="ECO:0000256" key="6">
    <source>
        <dbReference type="ARBA" id="ARBA00023136"/>
    </source>
</evidence>
<dbReference type="Proteomes" id="UP000652430">
    <property type="component" value="Unassembled WGS sequence"/>
</dbReference>